<dbReference type="InterPro" id="IPR023750">
    <property type="entry name" value="RbsD-like_sf"/>
</dbReference>
<dbReference type="InterPro" id="IPR050443">
    <property type="entry name" value="RbsD/FucU_mutarotase"/>
</dbReference>
<dbReference type="PATRIC" id="fig|1330330.3.peg.710"/>
<dbReference type="InterPro" id="IPR007721">
    <property type="entry name" value="RbsD_FucU"/>
</dbReference>
<evidence type="ECO:0000313" key="5">
    <source>
        <dbReference type="Proteomes" id="UP000035159"/>
    </source>
</evidence>
<evidence type="ECO:0000256" key="1">
    <source>
        <dbReference type="ARBA" id="ARBA00000223"/>
    </source>
</evidence>
<dbReference type="PANTHER" id="PTHR31690">
    <property type="entry name" value="FUCOSE MUTAROTASE"/>
    <property type="match status" value="1"/>
</dbReference>
<dbReference type="EMBL" id="CP011232">
    <property type="protein sequence ID" value="AKI97047.1"/>
    <property type="molecule type" value="Genomic_DNA"/>
</dbReference>
<proteinExistence type="predicted"/>
<dbReference type="GO" id="GO:0042806">
    <property type="term" value="F:fucose binding"/>
    <property type="evidence" value="ECO:0007669"/>
    <property type="project" value="TreeGrafter"/>
</dbReference>
<dbReference type="GO" id="GO:0036373">
    <property type="term" value="F:L-fucose mutarotase activity"/>
    <property type="evidence" value="ECO:0007669"/>
    <property type="project" value="UniProtKB-EC"/>
</dbReference>
<dbReference type="PANTHER" id="PTHR31690:SF4">
    <property type="entry name" value="FUCOSE MUTAROTASE"/>
    <property type="match status" value="1"/>
</dbReference>
<gene>
    <name evidence="4" type="ORF">IX53_03530</name>
</gene>
<sequence length="140" mass="15581">MLKNIPKVISPDLMAVLMKMGHGDEIVLADGNFPAESFGPQVVRADGLGIPELLDAILNFLPLDTFVDENVILMDNGKEEKPPIWEDYKRILEASGEKIKLKTVDRFEFYNLAKKAYCIVATSETALYANVILKKGVVEI</sequence>
<evidence type="ECO:0000256" key="2">
    <source>
        <dbReference type="ARBA" id="ARBA00023235"/>
    </source>
</evidence>
<dbReference type="Pfam" id="PF05025">
    <property type="entry name" value="RbsD_FucU"/>
    <property type="match status" value="1"/>
</dbReference>
<reference evidence="4 5" key="1">
    <citation type="submission" date="2015-04" db="EMBL/GenBank/DDBJ databases">
        <title>Complete Genome Sequence of Kosmotoga pacifica SLHLJ1.</title>
        <authorList>
            <person name="Jiang L.J."/>
            <person name="Shao Z.Z."/>
            <person name="Jebbar M."/>
        </authorList>
    </citation>
    <scope>NUCLEOTIDE SEQUENCE [LARGE SCALE GENOMIC DNA]</scope>
    <source>
        <strain evidence="4 5">SLHLJ1</strain>
    </source>
</reference>
<dbReference type="RefSeq" id="WP_047754182.1">
    <property type="nucleotide sequence ID" value="NZ_CAJUHA010000013.1"/>
</dbReference>
<dbReference type="SUPFAM" id="SSF102546">
    <property type="entry name" value="RbsD-like"/>
    <property type="match status" value="1"/>
</dbReference>
<dbReference type="OrthoDB" id="9805009at2"/>
<comment type="catalytic activity">
    <reaction evidence="1">
        <text>beta-D-ribopyranose = beta-D-ribofuranose</text>
        <dbReference type="Rhea" id="RHEA:25432"/>
        <dbReference type="ChEBI" id="CHEBI:27476"/>
        <dbReference type="ChEBI" id="CHEBI:47002"/>
        <dbReference type="EC" id="5.4.99.62"/>
    </reaction>
</comment>
<keyword evidence="5" id="KW-1185">Reference proteome</keyword>
<evidence type="ECO:0000313" key="4">
    <source>
        <dbReference type="EMBL" id="AKI97047.1"/>
    </source>
</evidence>
<dbReference type="STRING" id="1330330.IX53_03530"/>
<organism evidence="4 5">
    <name type="scientific">Kosmotoga pacifica</name>
    <dbReference type="NCBI Taxonomy" id="1330330"/>
    <lineage>
        <taxon>Bacteria</taxon>
        <taxon>Thermotogati</taxon>
        <taxon>Thermotogota</taxon>
        <taxon>Thermotogae</taxon>
        <taxon>Kosmotogales</taxon>
        <taxon>Kosmotogaceae</taxon>
        <taxon>Kosmotoga</taxon>
    </lineage>
</organism>
<dbReference type="Proteomes" id="UP000035159">
    <property type="component" value="Chromosome"/>
</dbReference>
<dbReference type="GO" id="GO:0062193">
    <property type="term" value="F:D-ribose pyranase activity"/>
    <property type="evidence" value="ECO:0007669"/>
    <property type="project" value="UniProtKB-EC"/>
</dbReference>
<dbReference type="KEGG" id="kpf:IX53_03530"/>
<dbReference type="GO" id="GO:0006004">
    <property type="term" value="P:fucose metabolic process"/>
    <property type="evidence" value="ECO:0007669"/>
    <property type="project" value="TreeGrafter"/>
</dbReference>
<evidence type="ECO:0000256" key="3">
    <source>
        <dbReference type="ARBA" id="ARBA00036324"/>
    </source>
</evidence>
<dbReference type="AlphaFoldDB" id="A0A0G2Z674"/>
<dbReference type="Gene3D" id="3.40.1650.10">
    <property type="entry name" value="RbsD-like domain"/>
    <property type="match status" value="1"/>
</dbReference>
<keyword evidence="2 4" id="KW-0413">Isomerase</keyword>
<name>A0A0G2Z674_9BACT</name>
<comment type="catalytic activity">
    <reaction evidence="3">
        <text>alpha-L-fucose = beta-L-fucose</text>
        <dbReference type="Rhea" id="RHEA:25580"/>
        <dbReference type="ChEBI" id="CHEBI:42548"/>
        <dbReference type="ChEBI" id="CHEBI:42589"/>
        <dbReference type="EC" id="5.1.3.29"/>
    </reaction>
</comment>
<accession>A0A0G2Z674</accession>
<protein>
    <submittedName>
        <fullName evidence="4">Fucose isomerase</fullName>
    </submittedName>
</protein>